<feature type="compositionally biased region" description="Basic and acidic residues" evidence="1">
    <location>
        <begin position="147"/>
        <end position="163"/>
    </location>
</feature>
<feature type="region of interest" description="Disordered" evidence="1">
    <location>
        <begin position="136"/>
        <end position="163"/>
    </location>
</feature>
<dbReference type="Proteomes" id="UP000289738">
    <property type="component" value="Chromosome A10"/>
</dbReference>
<evidence type="ECO:0000313" key="3">
    <source>
        <dbReference type="Proteomes" id="UP000289738"/>
    </source>
</evidence>
<dbReference type="AlphaFoldDB" id="A0A445B7D7"/>
<keyword evidence="3" id="KW-1185">Reference proteome</keyword>
<reference evidence="2 3" key="1">
    <citation type="submission" date="2019-01" db="EMBL/GenBank/DDBJ databases">
        <title>Sequencing of cultivated peanut Arachis hypogaea provides insights into genome evolution and oil improvement.</title>
        <authorList>
            <person name="Chen X."/>
        </authorList>
    </citation>
    <scope>NUCLEOTIDE SEQUENCE [LARGE SCALE GENOMIC DNA]</scope>
    <source>
        <strain evidence="3">cv. Fuhuasheng</strain>
        <tissue evidence="2">Leaves</tissue>
    </source>
</reference>
<comment type="caution">
    <text evidence="2">The sequence shown here is derived from an EMBL/GenBank/DDBJ whole genome shotgun (WGS) entry which is preliminary data.</text>
</comment>
<sequence>MSFLLPSKEHSSLVRFSGFDLRVRCATAHLLVTRSNTIIAIAHRRERERRTRVSSSQTLELVAAIVTTIHLISAASINLLRSSEGASIDAFPNLLMKVPRVEAKLRVFSFKIQFGTQMYRTVKIIDRAAASSGTWQHELDQESEIPSPKELESRYFEANNREG</sequence>
<evidence type="ECO:0000313" key="2">
    <source>
        <dbReference type="EMBL" id="RYR34581.1"/>
    </source>
</evidence>
<proteinExistence type="predicted"/>
<dbReference type="EMBL" id="SDMP01000010">
    <property type="protein sequence ID" value="RYR34581.1"/>
    <property type="molecule type" value="Genomic_DNA"/>
</dbReference>
<evidence type="ECO:0000256" key="1">
    <source>
        <dbReference type="SAM" id="MobiDB-lite"/>
    </source>
</evidence>
<organism evidence="2 3">
    <name type="scientific">Arachis hypogaea</name>
    <name type="common">Peanut</name>
    <dbReference type="NCBI Taxonomy" id="3818"/>
    <lineage>
        <taxon>Eukaryota</taxon>
        <taxon>Viridiplantae</taxon>
        <taxon>Streptophyta</taxon>
        <taxon>Embryophyta</taxon>
        <taxon>Tracheophyta</taxon>
        <taxon>Spermatophyta</taxon>
        <taxon>Magnoliopsida</taxon>
        <taxon>eudicotyledons</taxon>
        <taxon>Gunneridae</taxon>
        <taxon>Pentapetalae</taxon>
        <taxon>rosids</taxon>
        <taxon>fabids</taxon>
        <taxon>Fabales</taxon>
        <taxon>Fabaceae</taxon>
        <taxon>Papilionoideae</taxon>
        <taxon>50 kb inversion clade</taxon>
        <taxon>dalbergioids sensu lato</taxon>
        <taxon>Dalbergieae</taxon>
        <taxon>Pterocarpus clade</taxon>
        <taxon>Arachis</taxon>
    </lineage>
</organism>
<accession>A0A445B7D7</accession>
<protein>
    <submittedName>
        <fullName evidence="2">Uncharacterized protein</fullName>
    </submittedName>
</protein>
<name>A0A445B7D7_ARAHY</name>
<gene>
    <name evidence="2" type="ORF">Ahy_A10g049534</name>
</gene>